<organism evidence="3 4">
    <name type="scientific">Gluconacetobacter tumulisoli</name>
    <dbReference type="NCBI Taxonomy" id="1286189"/>
    <lineage>
        <taxon>Bacteria</taxon>
        <taxon>Pseudomonadati</taxon>
        <taxon>Pseudomonadota</taxon>
        <taxon>Alphaproteobacteria</taxon>
        <taxon>Acetobacterales</taxon>
        <taxon>Acetobacteraceae</taxon>
        <taxon>Gluconacetobacter</taxon>
    </lineage>
</organism>
<dbReference type="PRINTS" id="PR00469">
    <property type="entry name" value="PNDRDTASEII"/>
</dbReference>
<dbReference type="PRINTS" id="PR00368">
    <property type="entry name" value="FADPNR"/>
</dbReference>
<reference evidence="3 4" key="1">
    <citation type="submission" date="2020-04" db="EMBL/GenBank/DDBJ databases">
        <title>Description of novel Gluconacetobacter.</title>
        <authorList>
            <person name="Sombolestani A."/>
        </authorList>
    </citation>
    <scope>NUCLEOTIDE SEQUENCE [LARGE SCALE GENOMIC DNA]</scope>
    <source>
        <strain evidence="3 4">LMG 27802</strain>
    </source>
</reference>
<proteinExistence type="predicted"/>
<evidence type="ECO:0000313" key="3">
    <source>
        <dbReference type="EMBL" id="MBB2202775.1"/>
    </source>
</evidence>
<dbReference type="Proteomes" id="UP000578030">
    <property type="component" value="Unassembled WGS sequence"/>
</dbReference>
<feature type="domain" description="FAD/NAD(P)-binding" evidence="2">
    <location>
        <begin position="3"/>
        <end position="289"/>
    </location>
</feature>
<keyword evidence="4" id="KW-1185">Reference proteome</keyword>
<dbReference type="InterPro" id="IPR023753">
    <property type="entry name" value="FAD/NAD-binding_dom"/>
</dbReference>
<dbReference type="SUPFAM" id="SSF51905">
    <property type="entry name" value="FAD/NAD(P)-binding domain"/>
    <property type="match status" value="1"/>
</dbReference>
<evidence type="ECO:0000313" key="4">
    <source>
        <dbReference type="Proteomes" id="UP000578030"/>
    </source>
</evidence>
<accession>A0A7W4K9F5</accession>
<dbReference type="InterPro" id="IPR051691">
    <property type="entry name" value="Metab_Enz_Cyan_OpOx_G3PDH"/>
</dbReference>
<dbReference type="InterPro" id="IPR036188">
    <property type="entry name" value="FAD/NAD-bd_sf"/>
</dbReference>
<dbReference type="PANTHER" id="PTHR42949">
    <property type="entry name" value="ANAEROBIC GLYCEROL-3-PHOSPHATE DEHYDROGENASE SUBUNIT B"/>
    <property type="match status" value="1"/>
</dbReference>
<dbReference type="GO" id="GO:0016491">
    <property type="term" value="F:oxidoreductase activity"/>
    <property type="evidence" value="ECO:0007669"/>
    <property type="project" value="UniProtKB-KW"/>
</dbReference>
<name>A0A7W4K9F5_9PROT</name>
<comment type="caution">
    <text evidence="3">The sequence shown here is derived from an EMBL/GenBank/DDBJ whole genome shotgun (WGS) entry which is preliminary data.</text>
</comment>
<dbReference type="RefSeq" id="WP_182960461.1">
    <property type="nucleotide sequence ID" value="NZ_JABEQM010000013.1"/>
</dbReference>
<dbReference type="PANTHER" id="PTHR42949:SF3">
    <property type="entry name" value="ANAEROBIC GLYCEROL-3-PHOSPHATE DEHYDROGENASE SUBUNIT B"/>
    <property type="match status" value="1"/>
</dbReference>
<keyword evidence="1" id="KW-0560">Oxidoreductase</keyword>
<dbReference type="EMBL" id="JABEQM010000013">
    <property type="protein sequence ID" value="MBB2202775.1"/>
    <property type="molecule type" value="Genomic_DNA"/>
</dbReference>
<gene>
    <name evidence="3" type="ORF">HLH28_14560</name>
</gene>
<evidence type="ECO:0000259" key="2">
    <source>
        <dbReference type="Pfam" id="PF07992"/>
    </source>
</evidence>
<dbReference type="Pfam" id="PF07992">
    <property type="entry name" value="Pyr_redox_2"/>
    <property type="match status" value="1"/>
</dbReference>
<evidence type="ECO:0000256" key="1">
    <source>
        <dbReference type="ARBA" id="ARBA00023002"/>
    </source>
</evidence>
<dbReference type="AlphaFoldDB" id="A0A7W4K9F5"/>
<dbReference type="Gene3D" id="3.50.50.60">
    <property type="entry name" value="FAD/NAD(P)-binding domain"/>
    <property type="match status" value="3"/>
</dbReference>
<protein>
    <submittedName>
        <fullName evidence="3">FAD-dependent oxidoreductase</fullName>
    </submittedName>
</protein>
<sequence>MNHDVIIIGGGPAGLSAARHLLASGVRDVVVIERNPECGGLPRFCLHRGWGALDFGRLWRGPRYARALVEAAAGATFLTNCAVTALEPDGVVRVNTPGGPRTLRARAVLLATGIREMPRSARLIGGTRPWGVMNTGAFQEMVRFQTLPFRAPVIIGSELVAFSALETARHAGLRPVALLEENSSLSVPAIVGAAARLRYQVPVRTGCRLVEICGQDRVEAIIVEDNGARRRLRCDSIVLSGRFVPETALVDGRTILRDLDGTRGPVIDNFYRCTDPRIFAAGNVLRGVEHSGYVAHEGRSAAAAILRALRDDLPPSRPAIAVEGRNLRYVYPQRIVPSDGKTMLFGRSARGAGGDLVARDASGRELARRSVGRFAWPRLTLEIPTPDVETCDALILEREHSGQ</sequence>